<name>A0ACB7Y128_9ERIC</name>
<proteinExistence type="predicted"/>
<protein>
    <submittedName>
        <fullName evidence="1">Uncharacterized protein</fullName>
    </submittedName>
</protein>
<accession>A0ACB7Y128</accession>
<gene>
    <name evidence="1" type="ORF">Vadar_022153</name>
</gene>
<comment type="caution">
    <text evidence="1">The sequence shown here is derived from an EMBL/GenBank/DDBJ whole genome shotgun (WGS) entry which is preliminary data.</text>
</comment>
<dbReference type="EMBL" id="CM037155">
    <property type="protein sequence ID" value="KAH7847121.1"/>
    <property type="molecule type" value="Genomic_DNA"/>
</dbReference>
<sequence>MMMMKKGNYFEREVLPLAAMVIVEITNVGTSILFKSATEKGMSYLVFMVYSYAVSALVFMPMAFLFHRKTVLPQFSFSIFCRIFGLAILGFMSQLFGYKGIDISDPTLGSAISNLTPAFTFGLAIIFRMEKILLRSASSQAKIIGTALSIVGAFIVVLYAGPPLIIPSWRSISYLQTRIGSPQSGWVLGGFLLAVDYFLVSVWYIFQAQTAKDYPAEFVLVFVYNVCLTVISAPACLIMEPHLHKWKIGADTALIAILYAGAIGAWGTVVHTWGLRMKGPVYVASFRPLSIVIAAVMGVIFLGESLYLGCVLGAIIISAGFYVVMWGKAKQEDMVEDSSVCSVESPSPENVPLLR</sequence>
<keyword evidence="2" id="KW-1185">Reference proteome</keyword>
<evidence type="ECO:0000313" key="1">
    <source>
        <dbReference type="EMBL" id="KAH7847121.1"/>
    </source>
</evidence>
<dbReference type="Proteomes" id="UP000828048">
    <property type="component" value="Chromosome 5"/>
</dbReference>
<organism evidence="1 2">
    <name type="scientific">Vaccinium darrowii</name>
    <dbReference type="NCBI Taxonomy" id="229202"/>
    <lineage>
        <taxon>Eukaryota</taxon>
        <taxon>Viridiplantae</taxon>
        <taxon>Streptophyta</taxon>
        <taxon>Embryophyta</taxon>
        <taxon>Tracheophyta</taxon>
        <taxon>Spermatophyta</taxon>
        <taxon>Magnoliopsida</taxon>
        <taxon>eudicotyledons</taxon>
        <taxon>Gunneridae</taxon>
        <taxon>Pentapetalae</taxon>
        <taxon>asterids</taxon>
        <taxon>Ericales</taxon>
        <taxon>Ericaceae</taxon>
        <taxon>Vaccinioideae</taxon>
        <taxon>Vaccinieae</taxon>
        <taxon>Vaccinium</taxon>
    </lineage>
</organism>
<evidence type="ECO:0000313" key="2">
    <source>
        <dbReference type="Proteomes" id="UP000828048"/>
    </source>
</evidence>
<reference evidence="1 2" key="1">
    <citation type="journal article" date="2021" name="Hortic Res">
        <title>High-quality reference genome and annotation aids understanding of berry development for evergreen blueberry (Vaccinium darrowii).</title>
        <authorList>
            <person name="Yu J."/>
            <person name="Hulse-Kemp A.M."/>
            <person name="Babiker E."/>
            <person name="Staton M."/>
        </authorList>
    </citation>
    <scope>NUCLEOTIDE SEQUENCE [LARGE SCALE GENOMIC DNA]</scope>
    <source>
        <strain evidence="2">cv. NJ 8807/NJ 8810</strain>
        <tissue evidence="1">Young leaf</tissue>
    </source>
</reference>